<organism evidence="3 4">
    <name type="scientific">Hyalangium rubrum</name>
    <dbReference type="NCBI Taxonomy" id="3103134"/>
    <lineage>
        <taxon>Bacteria</taxon>
        <taxon>Pseudomonadati</taxon>
        <taxon>Myxococcota</taxon>
        <taxon>Myxococcia</taxon>
        <taxon>Myxococcales</taxon>
        <taxon>Cystobacterineae</taxon>
        <taxon>Archangiaceae</taxon>
        <taxon>Hyalangium</taxon>
    </lineage>
</organism>
<comment type="caution">
    <text evidence="3">The sequence shown here is derived from an EMBL/GenBank/DDBJ whole genome shotgun (WGS) entry which is preliminary data.</text>
</comment>
<dbReference type="InterPro" id="IPR002347">
    <property type="entry name" value="SDR_fam"/>
</dbReference>
<accession>A0ABU5H3G0</accession>
<dbReference type="EC" id="1.-.-.-" evidence="3"/>
<dbReference type="SUPFAM" id="SSF51735">
    <property type="entry name" value="NAD(P)-binding Rossmann-fold domains"/>
    <property type="match status" value="1"/>
</dbReference>
<dbReference type="PRINTS" id="PR00081">
    <property type="entry name" value="GDHRDH"/>
</dbReference>
<dbReference type="PANTHER" id="PTHR43157:SF44">
    <property type="entry name" value="DEHYDROGENASE_REDUCTASE SDR FAMILY MEMBER 13"/>
    <property type="match status" value="1"/>
</dbReference>
<comment type="similarity">
    <text evidence="2">Belongs to the short-chain dehydrogenases/reductases (SDR) family.</text>
</comment>
<protein>
    <submittedName>
        <fullName evidence="3">SDR family oxidoreductase</fullName>
        <ecNumber evidence="3">1.-.-.-</ecNumber>
    </submittedName>
</protein>
<gene>
    <name evidence="3" type="ORF">SYV04_15705</name>
</gene>
<reference evidence="3 4" key="1">
    <citation type="submission" date="2023-12" db="EMBL/GenBank/DDBJ databases">
        <title>the genome sequence of Hyalangium sp. s54d21.</title>
        <authorList>
            <person name="Zhang X."/>
        </authorList>
    </citation>
    <scope>NUCLEOTIDE SEQUENCE [LARGE SCALE GENOMIC DNA]</scope>
    <source>
        <strain evidence="4">s54d21</strain>
    </source>
</reference>
<dbReference type="EMBL" id="JAXIVS010000005">
    <property type="protein sequence ID" value="MDY7227861.1"/>
    <property type="molecule type" value="Genomic_DNA"/>
</dbReference>
<dbReference type="RefSeq" id="WP_321546590.1">
    <property type="nucleotide sequence ID" value="NZ_JAXIVS010000005.1"/>
</dbReference>
<dbReference type="PRINTS" id="PR00080">
    <property type="entry name" value="SDRFAMILY"/>
</dbReference>
<dbReference type="InterPro" id="IPR036291">
    <property type="entry name" value="NAD(P)-bd_dom_sf"/>
</dbReference>
<dbReference type="CDD" id="cd05327">
    <property type="entry name" value="retinol-DH_like_SDR_c_like"/>
    <property type="match status" value="1"/>
</dbReference>
<evidence type="ECO:0000313" key="4">
    <source>
        <dbReference type="Proteomes" id="UP001291309"/>
    </source>
</evidence>
<name>A0ABU5H3G0_9BACT</name>
<dbReference type="GO" id="GO:0016491">
    <property type="term" value="F:oxidoreductase activity"/>
    <property type="evidence" value="ECO:0007669"/>
    <property type="project" value="UniProtKB-KW"/>
</dbReference>
<dbReference type="Gene3D" id="3.40.50.720">
    <property type="entry name" value="NAD(P)-binding Rossmann-like Domain"/>
    <property type="match status" value="1"/>
</dbReference>
<keyword evidence="1 3" id="KW-0560">Oxidoreductase</keyword>
<keyword evidence="4" id="KW-1185">Reference proteome</keyword>
<proteinExistence type="inferred from homology"/>
<evidence type="ECO:0000256" key="1">
    <source>
        <dbReference type="ARBA" id="ARBA00023002"/>
    </source>
</evidence>
<evidence type="ECO:0000256" key="2">
    <source>
        <dbReference type="RuleBase" id="RU000363"/>
    </source>
</evidence>
<evidence type="ECO:0000313" key="3">
    <source>
        <dbReference type="EMBL" id="MDY7227861.1"/>
    </source>
</evidence>
<dbReference type="PANTHER" id="PTHR43157">
    <property type="entry name" value="PHOSPHATIDYLINOSITOL-GLYCAN BIOSYNTHESIS CLASS F PROTEIN-RELATED"/>
    <property type="match status" value="1"/>
</dbReference>
<dbReference type="Proteomes" id="UP001291309">
    <property type="component" value="Unassembled WGS sequence"/>
</dbReference>
<sequence>MAEQDLKGKTFLVTGANSGIGRSTAEALVSRGAAVVMASRSAERTLPVLEDIRRKHPGADLEFLALDLASLRAVKESAERFLATGRPLDVLINNAGIAATPGVTQDGFEVTFGTNHLGPFLLTSLLLPRLQEAKRARIVNVASRAHQRVPGIDWAMLERPTRSVQERLRMYGVSKLMNVLHAAELARRLAGTGVTTYSLHPGVVASDIWREAPWPIRPVMKLFMLSNEEGARTSLYCATAPELESVCGRYYDNSRERTPSRLAQDAALARELYERSEAMVKRVLG</sequence>
<dbReference type="Pfam" id="PF00106">
    <property type="entry name" value="adh_short"/>
    <property type="match status" value="1"/>
</dbReference>